<dbReference type="PANTHER" id="PTHR35332:SF2">
    <property type="entry name" value="REGULATION OF ENOLASE PROTEIN 1"/>
    <property type="match status" value="1"/>
</dbReference>
<dbReference type="AlphaFoldDB" id="W7HUX5"/>
<dbReference type="PANTHER" id="PTHR35332">
    <property type="entry name" value="REGULATION OF ENOLASE PROTEIN 1"/>
    <property type="match status" value="1"/>
</dbReference>
<organism evidence="1 2">
    <name type="scientific">Drechslerella stenobrocha 248</name>
    <dbReference type="NCBI Taxonomy" id="1043628"/>
    <lineage>
        <taxon>Eukaryota</taxon>
        <taxon>Fungi</taxon>
        <taxon>Dikarya</taxon>
        <taxon>Ascomycota</taxon>
        <taxon>Pezizomycotina</taxon>
        <taxon>Orbiliomycetes</taxon>
        <taxon>Orbiliales</taxon>
        <taxon>Orbiliaceae</taxon>
        <taxon>Drechslerella</taxon>
    </lineage>
</organism>
<name>W7HUX5_9PEZI</name>
<proteinExistence type="predicted"/>
<dbReference type="HOGENOM" id="CLU_077442_2_0_1"/>
<dbReference type="Proteomes" id="UP000024837">
    <property type="component" value="Unassembled WGS sequence"/>
</dbReference>
<dbReference type="EMBL" id="KI966457">
    <property type="protein sequence ID" value="EWC43638.1"/>
    <property type="molecule type" value="Genomic_DNA"/>
</dbReference>
<dbReference type="Pfam" id="PF07081">
    <property type="entry name" value="DUF1349"/>
    <property type="match status" value="1"/>
</dbReference>
<dbReference type="Gene3D" id="2.60.120.200">
    <property type="match status" value="1"/>
</dbReference>
<protein>
    <submittedName>
        <fullName evidence="1">Uncharacterized protein</fullName>
    </submittedName>
</protein>
<evidence type="ECO:0000313" key="2">
    <source>
        <dbReference type="Proteomes" id="UP000024837"/>
    </source>
</evidence>
<accession>W7HUX5</accession>
<gene>
    <name evidence="1" type="ORF">DRE_01525</name>
</gene>
<sequence length="219" mass="24732">MSTRADFEIHARPGTDIWRKPPTTNAFNAPTICLDNGALNTFQRARLSFALPKRSALHKYDQGGLLLCIKRRDEPQREAQWIKSGVEFYLDQPWVGTVCCDRWADWSITPLVGGNAEKQGDAEAGEGEGDVTATIEVERSRDEMGRSLWIYAVEGGKRVPVREVNWIFADDEGEELVWLEVRAYAARPLAKEDDGEESLVVKFLEYEVEWTKKPGSEGL</sequence>
<evidence type="ECO:0000313" key="1">
    <source>
        <dbReference type="EMBL" id="EWC43638.1"/>
    </source>
</evidence>
<dbReference type="OrthoDB" id="42525at2759"/>
<reference evidence="1 2" key="1">
    <citation type="submission" date="2013-05" db="EMBL/GenBank/DDBJ databases">
        <title>Drechslerella stenobrocha genome reveals carnivorous origination and mechanical trapping mechanism of predatory fungi.</title>
        <authorList>
            <person name="Liu X."/>
            <person name="Zhang W."/>
            <person name="Liu K."/>
        </authorList>
    </citation>
    <scope>NUCLEOTIDE SEQUENCE [LARGE SCALE GENOMIC DNA]</scope>
    <source>
        <strain evidence="1 2">248</strain>
    </source>
</reference>
<keyword evidence="2" id="KW-1185">Reference proteome</keyword>
<dbReference type="InterPro" id="IPR009784">
    <property type="entry name" value="DUF1349"/>
</dbReference>